<feature type="region of interest" description="Disordered" evidence="3">
    <location>
        <begin position="13"/>
        <end position="33"/>
    </location>
</feature>
<dbReference type="InterPro" id="IPR012677">
    <property type="entry name" value="Nucleotide-bd_a/b_plait_sf"/>
</dbReference>
<evidence type="ECO:0000313" key="6">
    <source>
        <dbReference type="Proteomes" id="UP000593564"/>
    </source>
</evidence>
<evidence type="ECO:0000256" key="3">
    <source>
        <dbReference type="SAM" id="MobiDB-lite"/>
    </source>
</evidence>
<dbReference type="Pfam" id="PF00076">
    <property type="entry name" value="RRM_1"/>
    <property type="match status" value="3"/>
</dbReference>
<sequence length="526" mass="59088">MEECSDRLDLKEFGEEELVEDDMPEQGEGAKSLEEEHMELTAAAKERKIRKELEIFVGGLDRDVVEEDVKKAFEKIGEVVEVRLHKNPLTDKNKGYAFVKFSTKEQARRALSEMRTPIICGKRCGTAPSEDNDSLFLGNICNAWTKEAIKQKLKDYGIEGVEHITLVPDAQYEGLSRGFAFLEFSCHADAILAYKRLQKPDVIFGHPERTAKVAFSEPLHEPDPEVMAQVKSVFIDGLTPHWNEDRVREKLKGYGEIVSIMLARNMSTAKRKDFGFVDFTTHEAAVACVEGINDTDMGDGSSKEGVLDVVDMHSISQTFNVAGVSINVDVVKLGEWGFPMSMTLVTNILLPIDGKRLDENLLSKQFSHVLTIKSGGRRDLFGSSHDASGGNAVPARPNLDRIRLEATGGGRGRHIPVRRQPFSPEEGFNGAFVGRHFDDHYFYDNSSHGIKRPFFMTDHDADYMEPSRLRPRLDYSDPAAHTHRYQDSFGADSSLYSHDYYGSDYGEDSYSSFYGNDHPYGGGYYY</sequence>
<comment type="caution">
    <text evidence="5">The sequence shown here is derived from an EMBL/GenBank/DDBJ whole genome shotgun (WGS) entry which is preliminary data.</text>
</comment>
<evidence type="ECO:0000259" key="4">
    <source>
        <dbReference type="PROSITE" id="PS50102"/>
    </source>
</evidence>
<name>A0A7J7I107_CAMSI</name>
<feature type="domain" description="RRM" evidence="4">
    <location>
        <begin position="53"/>
        <end position="131"/>
    </location>
</feature>
<accession>A0A7J7I107</accession>
<dbReference type="Proteomes" id="UP000593564">
    <property type="component" value="Unassembled WGS sequence"/>
</dbReference>
<dbReference type="PROSITE" id="PS50102">
    <property type="entry name" value="RRM"/>
    <property type="match status" value="3"/>
</dbReference>
<dbReference type="Gene3D" id="3.30.70.330">
    <property type="match status" value="3"/>
</dbReference>
<feature type="compositionally biased region" description="Acidic residues" evidence="3">
    <location>
        <begin position="14"/>
        <end position="25"/>
    </location>
</feature>
<reference evidence="5 6" key="2">
    <citation type="submission" date="2020-07" db="EMBL/GenBank/DDBJ databases">
        <title>Genome assembly of wild tea tree DASZ reveals pedigree and selection history of tea varieties.</title>
        <authorList>
            <person name="Zhang W."/>
        </authorList>
    </citation>
    <scope>NUCLEOTIDE SEQUENCE [LARGE SCALE GENOMIC DNA]</scope>
    <source>
        <strain evidence="6">cv. G240</strain>
        <tissue evidence="5">Leaf</tissue>
    </source>
</reference>
<evidence type="ECO:0000256" key="1">
    <source>
        <dbReference type="ARBA" id="ARBA00022884"/>
    </source>
</evidence>
<organism evidence="5 6">
    <name type="scientific">Camellia sinensis</name>
    <name type="common">Tea plant</name>
    <name type="synonym">Thea sinensis</name>
    <dbReference type="NCBI Taxonomy" id="4442"/>
    <lineage>
        <taxon>Eukaryota</taxon>
        <taxon>Viridiplantae</taxon>
        <taxon>Streptophyta</taxon>
        <taxon>Embryophyta</taxon>
        <taxon>Tracheophyta</taxon>
        <taxon>Spermatophyta</taxon>
        <taxon>Magnoliopsida</taxon>
        <taxon>eudicotyledons</taxon>
        <taxon>Gunneridae</taxon>
        <taxon>Pentapetalae</taxon>
        <taxon>asterids</taxon>
        <taxon>Ericales</taxon>
        <taxon>Theaceae</taxon>
        <taxon>Camellia</taxon>
    </lineage>
</organism>
<dbReference type="GO" id="GO:0003723">
    <property type="term" value="F:RNA binding"/>
    <property type="evidence" value="ECO:0007669"/>
    <property type="project" value="UniProtKB-UniRule"/>
</dbReference>
<dbReference type="PANTHER" id="PTHR21245">
    <property type="entry name" value="HETEROGENEOUS NUCLEAR RIBONUCLEOPROTEIN"/>
    <property type="match status" value="1"/>
</dbReference>
<dbReference type="SMART" id="SM00360">
    <property type="entry name" value="RRM"/>
    <property type="match status" value="3"/>
</dbReference>
<reference evidence="6" key="1">
    <citation type="journal article" date="2020" name="Nat. Commun.">
        <title>Genome assembly of wild tea tree DASZ reveals pedigree and selection history of tea varieties.</title>
        <authorList>
            <person name="Zhang W."/>
            <person name="Zhang Y."/>
            <person name="Qiu H."/>
            <person name="Guo Y."/>
            <person name="Wan H."/>
            <person name="Zhang X."/>
            <person name="Scossa F."/>
            <person name="Alseekh S."/>
            <person name="Zhang Q."/>
            <person name="Wang P."/>
            <person name="Xu L."/>
            <person name="Schmidt M.H."/>
            <person name="Jia X."/>
            <person name="Li D."/>
            <person name="Zhu A."/>
            <person name="Guo F."/>
            <person name="Chen W."/>
            <person name="Ni D."/>
            <person name="Usadel B."/>
            <person name="Fernie A.R."/>
            <person name="Wen W."/>
        </authorList>
    </citation>
    <scope>NUCLEOTIDE SEQUENCE [LARGE SCALE GENOMIC DNA]</scope>
    <source>
        <strain evidence="6">cv. G240</strain>
    </source>
</reference>
<dbReference type="InterPro" id="IPR035979">
    <property type="entry name" value="RBD_domain_sf"/>
</dbReference>
<dbReference type="InterPro" id="IPR000504">
    <property type="entry name" value="RRM_dom"/>
</dbReference>
<feature type="domain" description="RRM" evidence="4">
    <location>
        <begin position="231"/>
        <end position="300"/>
    </location>
</feature>
<gene>
    <name evidence="5" type="ORF">HYC85_005978</name>
</gene>
<proteinExistence type="predicted"/>
<dbReference type="SUPFAM" id="SSF54928">
    <property type="entry name" value="RNA-binding domain, RBD"/>
    <property type="match status" value="2"/>
</dbReference>
<keyword evidence="6" id="KW-1185">Reference proteome</keyword>
<dbReference type="AlphaFoldDB" id="A0A7J7I107"/>
<protein>
    <recommendedName>
        <fullName evidence="4">RRM domain-containing protein</fullName>
    </recommendedName>
</protein>
<dbReference type="FunFam" id="3.30.70.330:FF:000187">
    <property type="entry name" value="Heterogeneous nuclear ribonucleoprotein Q"/>
    <property type="match status" value="1"/>
</dbReference>
<dbReference type="CDD" id="cd00590">
    <property type="entry name" value="RRM_SF"/>
    <property type="match status" value="2"/>
</dbReference>
<keyword evidence="1 2" id="KW-0694">RNA-binding</keyword>
<evidence type="ECO:0000313" key="5">
    <source>
        <dbReference type="EMBL" id="KAF5958753.1"/>
    </source>
</evidence>
<feature type="domain" description="RRM" evidence="4">
    <location>
        <begin position="133"/>
        <end position="218"/>
    </location>
</feature>
<dbReference type="EMBL" id="JACBKZ010000002">
    <property type="protein sequence ID" value="KAF5958753.1"/>
    <property type="molecule type" value="Genomic_DNA"/>
</dbReference>
<evidence type="ECO:0000256" key="2">
    <source>
        <dbReference type="PROSITE-ProRule" id="PRU00176"/>
    </source>
</evidence>